<accession>A0ACA9LDZ6</accession>
<gene>
    <name evidence="1" type="ORF">ACOLOM_LOCUS3645</name>
</gene>
<reference evidence="1" key="1">
    <citation type="submission" date="2021-06" db="EMBL/GenBank/DDBJ databases">
        <authorList>
            <person name="Kallberg Y."/>
            <person name="Tangrot J."/>
            <person name="Rosling A."/>
        </authorList>
    </citation>
    <scope>NUCLEOTIDE SEQUENCE</scope>
    <source>
        <strain evidence="1">CL356</strain>
    </source>
</reference>
<evidence type="ECO:0000313" key="2">
    <source>
        <dbReference type="Proteomes" id="UP000789525"/>
    </source>
</evidence>
<keyword evidence="2" id="KW-1185">Reference proteome</keyword>
<name>A0ACA9LDZ6_9GLOM</name>
<protein>
    <submittedName>
        <fullName evidence="1">3787_t:CDS:1</fullName>
    </submittedName>
</protein>
<evidence type="ECO:0000313" key="1">
    <source>
        <dbReference type="EMBL" id="CAG8520816.1"/>
    </source>
</evidence>
<proteinExistence type="predicted"/>
<sequence length="181" mass="20291">MSSARYKAGQLSTAWGEHLVLQRWVYPSVCCRIHSPSFPTPYLTRRISCHQDSLPPSIECARRARQSIGSVTNMTDITPPCAASPLTTLYQLRGPDNKRTQNQLHYFIVFIRDASVISDAFVKPIDGMALQVSSRLSVLHPKLEPYDQGPWASPERIKGRGSLPSSEPHPVARFRSPRSYS</sequence>
<dbReference type="Proteomes" id="UP000789525">
    <property type="component" value="Unassembled WGS sequence"/>
</dbReference>
<dbReference type="EMBL" id="CAJVPT010005511">
    <property type="protein sequence ID" value="CAG8520816.1"/>
    <property type="molecule type" value="Genomic_DNA"/>
</dbReference>
<comment type="caution">
    <text evidence="1">The sequence shown here is derived from an EMBL/GenBank/DDBJ whole genome shotgun (WGS) entry which is preliminary data.</text>
</comment>
<organism evidence="1 2">
    <name type="scientific">Acaulospora colombiana</name>
    <dbReference type="NCBI Taxonomy" id="27376"/>
    <lineage>
        <taxon>Eukaryota</taxon>
        <taxon>Fungi</taxon>
        <taxon>Fungi incertae sedis</taxon>
        <taxon>Mucoromycota</taxon>
        <taxon>Glomeromycotina</taxon>
        <taxon>Glomeromycetes</taxon>
        <taxon>Diversisporales</taxon>
        <taxon>Acaulosporaceae</taxon>
        <taxon>Acaulospora</taxon>
    </lineage>
</organism>